<dbReference type="PANTHER" id="PTHR11533">
    <property type="entry name" value="PROTEASE M1 ZINC METALLOPROTEASE"/>
    <property type="match status" value="1"/>
</dbReference>
<evidence type="ECO:0000259" key="2">
    <source>
        <dbReference type="Pfam" id="PF11838"/>
    </source>
</evidence>
<sequence length="178" mass="19984">EVDGVLHCHCCRRGGGMEFWVGDVFGVRYSAGEEETALCSWLHKETMDLSRYLKLAFSTDGPIRKQDASTAFSSVARNDVGRDLATSYLQDNWKDIMDNYGSGIFILPRIVEYATTDLNTEKHLEEIKQFREKNADNLGPAKRAVDQGIERTTNNIAWAKANAGVIVQWLEENGYSSV</sequence>
<keyword evidence="3" id="KW-0031">Aminopeptidase</keyword>
<dbReference type="Gene3D" id="1.25.50.20">
    <property type="match status" value="1"/>
</dbReference>
<feature type="non-terminal residue" evidence="3">
    <location>
        <position position="178"/>
    </location>
</feature>
<reference evidence="3" key="1">
    <citation type="submission" date="2013-06" db="EMBL/GenBank/DDBJ databases">
        <authorList>
            <person name="Groh K."/>
        </authorList>
    </citation>
    <scope>NUCLEOTIDE SEQUENCE</scope>
    <source>
        <tissue evidence="3">Antennules</tissue>
    </source>
</reference>
<dbReference type="Pfam" id="PF11838">
    <property type="entry name" value="ERAP1_C"/>
    <property type="match status" value="1"/>
</dbReference>
<dbReference type="AlphaFoldDB" id="W6MEQ8"/>
<dbReference type="GO" id="GO:0005615">
    <property type="term" value="C:extracellular space"/>
    <property type="evidence" value="ECO:0007669"/>
    <property type="project" value="TreeGrafter"/>
</dbReference>
<evidence type="ECO:0000256" key="1">
    <source>
        <dbReference type="ARBA" id="ARBA00010136"/>
    </source>
</evidence>
<dbReference type="GO" id="GO:0070006">
    <property type="term" value="F:metalloaminopeptidase activity"/>
    <property type="evidence" value="ECO:0007669"/>
    <property type="project" value="TreeGrafter"/>
</dbReference>
<name>W6MEQ8_9EUCA</name>
<dbReference type="InterPro" id="IPR024571">
    <property type="entry name" value="ERAP1-like_C_dom"/>
</dbReference>
<dbReference type="GO" id="GO:0006508">
    <property type="term" value="P:proteolysis"/>
    <property type="evidence" value="ECO:0007669"/>
    <property type="project" value="TreeGrafter"/>
</dbReference>
<reference evidence="3" key="2">
    <citation type="submission" date="2014-02" db="EMBL/GenBank/DDBJ databases">
        <title>The hermit crab's nose antennal transcriptomics.</title>
        <authorList>
            <person name="Groh K.C."/>
            <person name="Vogel H."/>
            <person name="Stensmyr M.C."/>
            <person name="Grosse-Wilde E."/>
            <person name="Hansson B.S."/>
        </authorList>
    </citation>
    <scope>NUCLEOTIDE SEQUENCE</scope>
    <source>
        <tissue evidence="3">Antennules</tissue>
    </source>
</reference>
<proteinExistence type="inferred from homology"/>
<dbReference type="InterPro" id="IPR050344">
    <property type="entry name" value="Peptidase_M1_aminopeptidases"/>
</dbReference>
<dbReference type="GO" id="GO:0016020">
    <property type="term" value="C:membrane"/>
    <property type="evidence" value="ECO:0007669"/>
    <property type="project" value="TreeGrafter"/>
</dbReference>
<dbReference type="EMBL" id="HABY01000031">
    <property type="protein sequence ID" value="CDK12560.1"/>
    <property type="molecule type" value="Transcribed_RNA"/>
</dbReference>
<organism evidence="3">
    <name type="scientific">Coenobita clypeatus</name>
    <dbReference type="NCBI Taxonomy" id="474045"/>
    <lineage>
        <taxon>Eukaryota</taxon>
        <taxon>Metazoa</taxon>
        <taxon>Ecdysozoa</taxon>
        <taxon>Arthropoda</taxon>
        <taxon>Crustacea</taxon>
        <taxon>Multicrustacea</taxon>
        <taxon>Malacostraca</taxon>
        <taxon>Eumalacostraca</taxon>
        <taxon>Eucarida</taxon>
        <taxon>Decapoda</taxon>
        <taxon>Pleocyemata</taxon>
        <taxon>Anomura</taxon>
        <taxon>Paguroidea</taxon>
        <taxon>Coenobitidae</taxon>
        <taxon>Coenobita</taxon>
    </lineage>
</organism>
<dbReference type="GO" id="GO:0005737">
    <property type="term" value="C:cytoplasm"/>
    <property type="evidence" value="ECO:0007669"/>
    <property type="project" value="TreeGrafter"/>
</dbReference>
<feature type="domain" description="ERAP1-like C-terminal" evidence="2">
    <location>
        <begin position="49"/>
        <end position="152"/>
    </location>
</feature>
<dbReference type="GO" id="GO:0043171">
    <property type="term" value="P:peptide catabolic process"/>
    <property type="evidence" value="ECO:0007669"/>
    <property type="project" value="TreeGrafter"/>
</dbReference>
<accession>W6MEQ8</accession>
<keyword evidence="3" id="KW-0378">Hydrolase</keyword>
<keyword evidence="3" id="KW-0645">Protease</keyword>
<dbReference type="GO" id="GO:0042277">
    <property type="term" value="F:peptide binding"/>
    <property type="evidence" value="ECO:0007669"/>
    <property type="project" value="TreeGrafter"/>
</dbReference>
<dbReference type="PANTHER" id="PTHR11533:SF294">
    <property type="entry name" value="THYROTROPIN-RELEASING HORMONE-DEGRADING ECTOENZYME"/>
    <property type="match status" value="1"/>
</dbReference>
<protein>
    <submittedName>
        <fullName evidence="3">Membrane-alanine-aminopeptidase-like protein</fullName>
    </submittedName>
</protein>
<evidence type="ECO:0000313" key="3">
    <source>
        <dbReference type="EMBL" id="CDK12560.1"/>
    </source>
</evidence>
<dbReference type="GO" id="GO:0008270">
    <property type="term" value="F:zinc ion binding"/>
    <property type="evidence" value="ECO:0007669"/>
    <property type="project" value="TreeGrafter"/>
</dbReference>
<comment type="similarity">
    <text evidence="1">Belongs to the peptidase M1 family.</text>
</comment>
<feature type="non-terminal residue" evidence="3">
    <location>
        <position position="1"/>
    </location>
</feature>